<dbReference type="EMBL" id="JAQQAF010000003">
    <property type="protein sequence ID" value="KAJ8498187.1"/>
    <property type="molecule type" value="Genomic_DNA"/>
</dbReference>
<reference evidence="1 2" key="1">
    <citation type="submission" date="2022-12" db="EMBL/GenBank/DDBJ databases">
        <title>Chromosome-scale assembly of the Ensete ventricosum genome.</title>
        <authorList>
            <person name="Dussert Y."/>
            <person name="Stocks J."/>
            <person name="Wendawek A."/>
            <person name="Woldeyes F."/>
            <person name="Nichols R.A."/>
            <person name="Borrell J.S."/>
        </authorList>
    </citation>
    <scope>NUCLEOTIDE SEQUENCE [LARGE SCALE GENOMIC DNA]</scope>
    <source>
        <strain evidence="2">cv. Maze</strain>
        <tissue evidence="1">Seeds</tissue>
    </source>
</reference>
<evidence type="ECO:0000313" key="1">
    <source>
        <dbReference type="EMBL" id="KAJ8498187.1"/>
    </source>
</evidence>
<dbReference type="Proteomes" id="UP001222027">
    <property type="component" value="Unassembled WGS sequence"/>
</dbReference>
<dbReference type="AlphaFoldDB" id="A0AAV8RBT1"/>
<proteinExistence type="predicted"/>
<organism evidence="1 2">
    <name type="scientific">Ensete ventricosum</name>
    <name type="common">Abyssinian banana</name>
    <name type="synonym">Musa ensete</name>
    <dbReference type="NCBI Taxonomy" id="4639"/>
    <lineage>
        <taxon>Eukaryota</taxon>
        <taxon>Viridiplantae</taxon>
        <taxon>Streptophyta</taxon>
        <taxon>Embryophyta</taxon>
        <taxon>Tracheophyta</taxon>
        <taxon>Spermatophyta</taxon>
        <taxon>Magnoliopsida</taxon>
        <taxon>Liliopsida</taxon>
        <taxon>Zingiberales</taxon>
        <taxon>Musaceae</taxon>
        <taxon>Ensete</taxon>
    </lineage>
</organism>
<accession>A0AAV8RBT1</accession>
<protein>
    <submittedName>
        <fullName evidence="1">Uncharacterized protein</fullName>
    </submittedName>
</protein>
<keyword evidence="2" id="KW-1185">Reference proteome</keyword>
<name>A0AAV8RBT1_ENSVE</name>
<evidence type="ECO:0000313" key="2">
    <source>
        <dbReference type="Proteomes" id="UP001222027"/>
    </source>
</evidence>
<sequence length="84" mass="9347">MEARKIEGDPDVKLSSDAKLASGFTHSSSGLTYDFIKPKTSKHKDILHEFTQEYKRTKGNLDSIKEHAGLLDSEVISVNPRLMG</sequence>
<gene>
    <name evidence="1" type="ORF">OPV22_008739</name>
</gene>
<comment type="caution">
    <text evidence="1">The sequence shown here is derived from an EMBL/GenBank/DDBJ whole genome shotgun (WGS) entry which is preliminary data.</text>
</comment>